<accession>A0A443KFG7</accession>
<dbReference type="EMBL" id="SAUY01000011">
    <property type="protein sequence ID" value="RWR31497.1"/>
    <property type="molecule type" value="Genomic_DNA"/>
</dbReference>
<name>A0A443KFG7_9RHOB</name>
<reference evidence="1 2" key="2">
    <citation type="submission" date="2019-01" db="EMBL/GenBank/DDBJ databases">
        <authorList>
            <person name="Li Y."/>
        </authorList>
    </citation>
    <scope>NUCLEOTIDE SEQUENCE [LARGE SCALE GENOMIC DNA]</scope>
    <source>
        <strain evidence="1 2">07D10-4-3</strain>
    </source>
</reference>
<organism evidence="1 2">
    <name type="scientific">Paenirhodobacter populi</name>
    <dbReference type="NCBI Taxonomy" id="2306993"/>
    <lineage>
        <taxon>Bacteria</taxon>
        <taxon>Pseudomonadati</taxon>
        <taxon>Pseudomonadota</taxon>
        <taxon>Alphaproteobacteria</taxon>
        <taxon>Rhodobacterales</taxon>
        <taxon>Rhodobacter group</taxon>
        <taxon>Paenirhodobacter</taxon>
    </lineage>
</organism>
<reference evidence="1 2" key="1">
    <citation type="submission" date="2019-01" db="EMBL/GenBank/DDBJ databases">
        <title>Sinorhodobacter populi sp. nov. isolated from the symptomatic bark tissue of Populus euramericana canker.</title>
        <authorList>
            <person name="Xu G."/>
        </authorList>
    </citation>
    <scope>NUCLEOTIDE SEQUENCE [LARGE SCALE GENOMIC DNA]</scope>
    <source>
        <strain evidence="1 2">07D10-4-3</strain>
    </source>
</reference>
<dbReference type="RefSeq" id="WP_128232380.1">
    <property type="nucleotide sequence ID" value="NZ_SAUY01000011.1"/>
</dbReference>
<evidence type="ECO:0000313" key="1">
    <source>
        <dbReference type="EMBL" id="RWR31497.1"/>
    </source>
</evidence>
<comment type="caution">
    <text evidence="1">The sequence shown here is derived from an EMBL/GenBank/DDBJ whole genome shotgun (WGS) entry which is preliminary data.</text>
</comment>
<dbReference type="Proteomes" id="UP000284451">
    <property type="component" value="Unassembled WGS sequence"/>
</dbReference>
<gene>
    <name evidence="1" type="ORF">D2T29_10720</name>
</gene>
<dbReference type="AlphaFoldDB" id="A0A443KFG7"/>
<proteinExistence type="predicted"/>
<sequence>MTIDRAELFLLAWAWAKQELWTWRLPASRLRGLFRKALSQAWAEMKRRAVYRAQRLAAFAVARPADEIRTDILALECKDRLCGSDWQRLDALRMELHAAA</sequence>
<protein>
    <submittedName>
        <fullName evidence="1">Uncharacterized protein</fullName>
    </submittedName>
</protein>
<evidence type="ECO:0000313" key="2">
    <source>
        <dbReference type="Proteomes" id="UP000284451"/>
    </source>
</evidence>